<keyword evidence="4" id="KW-0150">Chloroplast</keyword>
<dbReference type="GeneID" id="29069514"/>
<keyword evidence="6 10" id="KW-0812">Transmembrane</keyword>
<evidence type="ECO:0000256" key="10">
    <source>
        <dbReference type="SAM" id="Phobius"/>
    </source>
</evidence>
<dbReference type="Pfam" id="PF02683">
    <property type="entry name" value="DsbD_TM"/>
    <property type="match status" value="1"/>
</dbReference>
<keyword evidence="5 12" id="KW-0934">Plastid</keyword>
<dbReference type="GO" id="GO:0009507">
    <property type="term" value="C:chloroplast"/>
    <property type="evidence" value="ECO:0007669"/>
    <property type="project" value="UniProtKB-SubCell"/>
</dbReference>
<comment type="subcellular location">
    <subcellularLocation>
        <location evidence="1">Membrane</location>
        <topology evidence="1">Multi-pass membrane protein</topology>
    </subcellularLocation>
    <subcellularLocation>
        <location evidence="2">Plastid</location>
        <location evidence="2">Chloroplast</location>
    </subcellularLocation>
</comment>
<evidence type="ECO:0000256" key="2">
    <source>
        <dbReference type="ARBA" id="ARBA00004229"/>
    </source>
</evidence>
<keyword evidence="7" id="KW-0201">Cytochrome c-type biogenesis</keyword>
<feature type="domain" description="Cytochrome C biogenesis protein transmembrane" evidence="11">
    <location>
        <begin position="38"/>
        <end position="204"/>
    </location>
</feature>
<sequence length="246" mass="27376">MNKLIECFNLFTSEIGPYVLQQKASLIIHERLDDFDLLMCFIIFASGILTSLNPCLISVLPVMFAYISADQNKNTDKAYTIVGLLTSFLSIVILGSFFTQGYHAIFNRIPYFESIGLIIIGLNLLDICKPTLLLPNIVFDSRIFLYKKIKNYSIGVILGLVSLPCSTPVLITIVLWISSSSKFILNIIYLGIYTIGYITPIIALFNLNFVYDNITCIKSIRGAIVPIGGCFILGSGILSFLKIIFV</sequence>
<reference evidence="12" key="1">
    <citation type="journal article" date="2016" name="BMC Biol.">
        <title>Parallel evolution of highly conserved plastid genome architecture in red seaweeds and seed plants.</title>
        <authorList>
            <person name="Lee J."/>
            <person name="Cho C.H."/>
            <person name="Park S.I."/>
            <person name="Choi J.W."/>
            <person name="Song H.S."/>
            <person name="West J.A."/>
            <person name="Bhattacharya D."/>
            <person name="Yoon H.S."/>
        </authorList>
    </citation>
    <scope>NUCLEOTIDE SEQUENCE</scope>
</reference>
<dbReference type="PANTHER" id="PTHR31272">
    <property type="entry name" value="CYTOCHROME C-TYPE BIOGENESIS PROTEIN HI_1454-RELATED"/>
    <property type="match status" value="1"/>
</dbReference>
<evidence type="ECO:0000256" key="4">
    <source>
        <dbReference type="ARBA" id="ARBA00022528"/>
    </source>
</evidence>
<evidence type="ECO:0000256" key="6">
    <source>
        <dbReference type="ARBA" id="ARBA00022692"/>
    </source>
</evidence>
<evidence type="ECO:0000256" key="5">
    <source>
        <dbReference type="ARBA" id="ARBA00022640"/>
    </source>
</evidence>
<dbReference type="PANTHER" id="PTHR31272:SF6">
    <property type="entry name" value="CYTOCHROME C-TYPE BIOGENESIS CCDA-LIKE CHLOROPLASTIC PROTEIN"/>
    <property type="match status" value="1"/>
</dbReference>
<dbReference type="GO" id="GO:0016020">
    <property type="term" value="C:membrane"/>
    <property type="evidence" value="ECO:0007669"/>
    <property type="project" value="UniProtKB-SubCell"/>
</dbReference>
<protein>
    <submittedName>
        <fullName evidence="12">Cytochrome c biogenesis protein transmembrane region</fullName>
    </submittedName>
</protein>
<gene>
    <name evidence="12" type="primary">ccdA</name>
    <name evidence="12" type="ORF">Rhodyp_111</name>
</gene>
<dbReference type="InterPro" id="IPR003834">
    <property type="entry name" value="Cyt_c_assmbl_TM_dom"/>
</dbReference>
<feature type="transmembrane region" description="Helical" evidence="10">
    <location>
        <begin position="183"/>
        <end position="211"/>
    </location>
</feature>
<evidence type="ECO:0000256" key="8">
    <source>
        <dbReference type="ARBA" id="ARBA00022989"/>
    </source>
</evidence>
<feature type="transmembrane region" description="Helical" evidence="10">
    <location>
        <begin position="223"/>
        <end position="245"/>
    </location>
</feature>
<evidence type="ECO:0000256" key="1">
    <source>
        <dbReference type="ARBA" id="ARBA00004141"/>
    </source>
</evidence>
<dbReference type="EMBL" id="KX284709">
    <property type="protein sequence ID" value="AOM64389.1"/>
    <property type="molecule type" value="Genomic_DNA"/>
</dbReference>
<feature type="transmembrane region" description="Helical" evidence="10">
    <location>
        <begin position="78"/>
        <end position="98"/>
    </location>
</feature>
<dbReference type="GO" id="GO:0017004">
    <property type="term" value="P:cytochrome complex assembly"/>
    <property type="evidence" value="ECO:0007669"/>
    <property type="project" value="UniProtKB-KW"/>
</dbReference>
<keyword evidence="8 10" id="KW-1133">Transmembrane helix</keyword>
<proteinExistence type="inferred from homology"/>
<dbReference type="RefSeq" id="YP_009293707.1">
    <property type="nucleotide sequence ID" value="NC_031144.1"/>
</dbReference>
<feature type="transmembrane region" description="Helical" evidence="10">
    <location>
        <begin position="41"/>
        <end position="66"/>
    </location>
</feature>
<accession>A0A1C9C7N5</accession>
<evidence type="ECO:0000256" key="3">
    <source>
        <dbReference type="ARBA" id="ARBA00006143"/>
    </source>
</evidence>
<geneLocation type="plastid" evidence="12"/>
<feature type="transmembrane region" description="Helical" evidence="10">
    <location>
        <begin position="151"/>
        <end position="177"/>
    </location>
</feature>
<evidence type="ECO:0000256" key="9">
    <source>
        <dbReference type="ARBA" id="ARBA00023136"/>
    </source>
</evidence>
<evidence type="ECO:0000256" key="7">
    <source>
        <dbReference type="ARBA" id="ARBA00022748"/>
    </source>
</evidence>
<name>A0A1C9C7N5_RHOPU</name>
<keyword evidence="9 10" id="KW-0472">Membrane</keyword>
<dbReference type="InterPro" id="IPR051790">
    <property type="entry name" value="Cytochrome_c-biogenesis_DsbD"/>
</dbReference>
<organism evidence="12">
    <name type="scientific">Rhodymenia pseudopalmata</name>
    <name type="common">Red alga</name>
    <dbReference type="NCBI Taxonomy" id="31502"/>
    <lineage>
        <taxon>Eukaryota</taxon>
        <taxon>Rhodophyta</taxon>
        <taxon>Florideophyceae</taxon>
        <taxon>Rhodymeniophycidae</taxon>
        <taxon>Rhodymeniales</taxon>
        <taxon>Rhodymeniaceae</taxon>
        <taxon>Rhodymenia</taxon>
    </lineage>
</organism>
<evidence type="ECO:0000313" key="12">
    <source>
        <dbReference type="EMBL" id="AOM64389.1"/>
    </source>
</evidence>
<comment type="similarity">
    <text evidence="3">Belongs to the DsbD family.</text>
</comment>
<evidence type="ECO:0000259" key="11">
    <source>
        <dbReference type="Pfam" id="PF02683"/>
    </source>
</evidence>
<dbReference type="AlphaFoldDB" id="A0A1C9C7N5"/>
<feature type="transmembrane region" description="Helical" evidence="10">
    <location>
        <begin position="118"/>
        <end position="139"/>
    </location>
</feature>